<dbReference type="AlphaFoldDB" id="A0A2W2C6Q5"/>
<dbReference type="SUPFAM" id="SSF46785">
    <property type="entry name" value="Winged helix' DNA-binding domain"/>
    <property type="match status" value="1"/>
</dbReference>
<reference evidence="6 7" key="1">
    <citation type="submission" date="2018-01" db="EMBL/GenBank/DDBJ databases">
        <title>Draft genome sequence of Jiangella sp. GTF31.</title>
        <authorList>
            <person name="Sahin N."/>
            <person name="Ay H."/>
            <person name="Saygin H."/>
        </authorList>
    </citation>
    <scope>NUCLEOTIDE SEQUENCE [LARGE SCALE GENOMIC DNA]</scope>
    <source>
        <strain evidence="6 7">GTF31</strain>
    </source>
</reference>
<comment type="caution">
    <text evidence="6">The sequence shown here is derived from an EMBL/GenBank/DDBJ whole genome shotgun (WGS) entry which is preliminary data.</text>
</comment>
<dbReference type="InterPro" id="IPR000847">
    <property type="entry name" value="LysR_HTH_N"/>
</dbReference>
<dbReference type="PANTHER" id="PTHR30126:SF39">
    <property type="entry name" value="HTH-TYPE TRANSCRIPTIONAL REGULATOR CYSL"/>
    <property type="match status" value="1"/>
</dbReference>
<dbReference type="Proteomes" id="UP000248764">
    <property type="component" value="Unassembled WGS sequence"/>
</dbReference>
<keyword evidence="2" id="KW-0805">Transcription regulation</keyword>
<dbReference type="InterPro" id="IPR005119">
    <property type="entry name" value="LysR_subst-bd"/>
</dbReference>
<keyword evidence="3" id="KW-0238">DNA-binding</keyword>
<dbReference type="InterPro" id="IPR036390">
    <property type="entry name" value="WH_DNA-bd_sf"/>
</dbReference>
<dbReference type="EMBL" id="POTW01000021">
    <property type="protein sequence ID" value="PZF83839.1"/>
    <property type="molecule type" value="Genomic_DNA"/>
</dbReference>
<organism evidence="6 7">
    <name type="scientific">Jiangella anatolica</name>
    <dbReference type="NCBI Taxonomy" id="2670374"/>
    <lineage>
        <taxon>Bacteria</taxon>
        <taxon>Bacillati</taxon>
        <taxon>Actinomycetota</taxon>
        <taxon>Actinomycetes</taxon>
        <taxon>Jiangellales</taxon>
        <taxon>Jiangellaceae</taxon>
        <taxon>Jiangella</taxon>
    </lineage>
</organism>
<dbReference type="Gene3D" id="1.10.10.10">
    <property type="entry name" value="Winged helix-like DNA-binding domain superfamily/Winged helix DNA-binding domain"/>
    <property type="match status" value="1"/>
</dbReference>
<evidence type="ECO:0000256" key="4">
    <source>
        <dbReference type="ARBA" id="ARBA00023163"/>
    </source>
</evidence>
<dbReference type="Pfam" id="PF00126">
    <property type="entry name" value="HTH_1"/>
    <property type="match status" value="1"/>
</dbReference>
<dbReference type="SUPFAM" id="SSF53850">
    <property type="entry name" value="Periplasmic binding protein-like II"/>
    <property type="match status" value="1"/>
</dbReference>
<evidence type="ECO:0000313" key="6">
    <source>
        <dbReference type="EMBL" id="PZF83839.1"/>
    </source>
</evidence>
<accession>A0A2W2C6Q5</accession>
<keyword evidence="4" id="KW-0804">Transcription</keyword>
<dbReference type="GO" id="GO:0003700">
    <property type="term" value="F:DNA-binding transcription factor activity"/>
    <property type="evidence" value="ECO:0007669"/>
    <property type="project" value="InterPro"/>
</dbReference>
<name>A0A2W2C6Q5_9ACTN</name>
<evidence type="ECO:0000256" key="3">
    <source>
        <dbReference type="ARBA" id="ARBA00023125"/>
    </source>
</evidence>
<dbReference type="GO" id="GO:0000976">
    <property type="term" value="F:transcription cis-regulatory region binding"/>
    <property type="evidence" value="ECO:0007669"/>
    <property type="project" value="TreeGrafter"/>
</dbReference>
<dbReference type="Gene3D" id="3.40.190.10">
    <property type="entry name" value="Periplasmic binding protein-like II"/>
    <property type="match status" value="2"/>
</dbReference>
<feature type="domain" description="HTH lysR-type" evidence="5">
    <location>
        <begin position="1"/>
        <end position="60"/>
    </location>
</feature>
<evidence type="ECO:0000256" key="1">
    <source>
        <dbReference type="ARBA" id="ARBA00009437"/>
    </source>
</evidence>
<keyword evidence="7" id="KW-1185">Reference proteome</keyword>
<evidence type="ECO:0000259" key="5">
    <source>
        <dbReference type="PROSITE" id="PS50931"/>
    </source>
</evidence>
<protein>
    <submittedName>
        <fullName evidence="6">LysR family transcriptional regulator</fullName>
    </submittedName>
</protein>
<evidence type="ECO:0000256" key="2">
    <source>
        <dbReference type="ARBA" id="ARBA00023015"/>
    </source>
</evidence>
<dbReference type="InterPro" id="IPR036388">
    <property type="entry name" value="WH-like_DNA-bd_sf"/>
</dbReference>
<dbReference type="PROSITE" id="PS50931">
    <property type="entry name" value="HTH_LYSR"/>
    <property type="match status" value="1"/>
</dbReference>
<dbReference type="PANTHER" id="PTHR30126">
    <property type="entry name" value="HTH-TYPE TRANSCRIPTIONAL REGULATOR"/>
    <property type="match status" value="1"/>
</dbReference>
<comment type="similarity">
    <text evidence="1">Belongs to the LysR transcriptional regulatory family.</text>
</comment>
<proteinExistence type="inferred from homology"/>
<evidence type="ECO:0000313" key="7">
    <source>
        <dbReference type="Proteomes" id="UP000248764"/>
    </source>
</evidence>
<dbReference type="Pfam" id="PF03466">
    <property type="entry name" value="LysR_substrate"/>
    <property type="match status" value="1"/>
</dbReference>
<gene>
    <name evidence="6" type="ORF">C1I92_11195</name>
</gene>
<dbReference type="PRINTS" id="PR00039">
    <property type="entry name" value="HTHLYSR"/>
</dbReference>
<dbReference type="RefSeq" id="WP_111254736.1">
    <property type="nucleotide sequence ID" value="NZ_POTW01000021.1"/>
</dbReference>
<sequence length="290" mass="30660">MNVSLDLLRSFLAVHRSGSVTAAAQVLGLAQPTVTAQLKALEAALGRTLFDRLPRGVAPTAAADELARRVAEPLDALESVTLADDDPAAVHVGGPAEFVCEQVLPALAGLIAGGLQVRTTFGLPDGLLDGVADGRLDLAVLSVRPRRRGIVAEAFYDEEFALVAAPVWADRLGRVAAPGELSSVPLIAYGEEAPILRRYWRTVFGVRLTRTPELVVPDLRGALAATLAGAGATVLPEYLCHAGLDDGALRLLAEPELPPLNTLFLAYRPPATARRAVAAVRERLLGELRR</sequence>